<dbReference type="InterPro" id="IPR039498">
    <property type="entry name" value="NTP_transf_5"/>
</dbReference>
<dbReference type="AlphaFoldDB" id="A0A3B0SK36"/>
<name>A0A3B0SK36_9ZZZZ</name>
<sequence>MAKVEPALTDVVTGRAIRDAINPAALVTTAAEHRVTGLLWQAVQAEALTLDEVQKKRMAIGQVRLRKRQGAIVGALPQLLAHAESVGVRLVLFKGAALENQLYGESGLRPFTDLDVAVAPESRSRFGDLV</sequence>
<dbReference type="Pfam" id="PF14907">
    <property type="entry name" value="NTP_transf_5"/>
    <property type="match status" value="1"/>
</dbReference>
<protein>
    <submittedName>
        <fullName evidence="1">Uncharacterized protein</fullName>
    </submittedName>
</protein>
<proteinExistence type="predicted"/>
<evidence type="ECO:0000313" key="1">
    <source>
        <dbReference type="EMBL" id="VAW01119.1"/>
    </source>
</evidence>
<accession>A0A3B0SK36</accession>
<reference evidence="1" key="1">
    <citation type="submission" date="2018-06" db="EMBL/GenBank/DDBJ databases">
        <authorList>
            <person name="Zhirakovskaya E."/>
        </authorList>
    </citation>
    <scope>NUCLEOTIDE SEQUENCE</scope>
</reference>
<feature type="non-terminal residue" evidence="1">
    <location>
        <position position="130"/>
    </location>
</feature>
<gene>
    <name evidence="1" type="ORF">MNBD_ACTINO02-970</name>
</gene>
<organism evidence="1">
    <name type="scientific">hydrothermal vent metagenome</name>
    <dbReference type="NCBI Taxonomy" id="652676"/>
    <lineage>
        <taxon>unclassified sequences</taxon>
        <taxon>metagenomes</taxon>
        <taxon>ecological metagenomes</taxon>
    </lineage>
</organism>
<dbReference type="EMBL" id="UOEK01000203">
    <property type="protein sequence ID" value="VAW01119.1"/>
    <property type="molecule type" value="Genomic_DNA"/>
</dbReference>